<organism evidence="9 10">
    <name type="scientific">Dissostichus mawsoni</name>
    <name type="common">Antarctic cod</name>
    <dbReference type="NCBI Taxonomy" id="36200"/>
    <lineage>
        <taxon>Eukaryota</taxon>
        <taxon>Metazoa</taxon>
        <taxon>Chordata</taxon>
        <taxon>Craniata</taxon>
        <taxon>Vertebrata</taxon>
        <taxon>Euteleostomi</taxon>
        <taxon>Actinopterygii</taxon>
        <taxon>Neopterygii</taxon>
        <taxon>Teleostei</taxon>
        <taxon>Neoteleostei</taxon>
        <taxon>Acanthomorphata</taxon>
        <taxon>Eupercaria</taxon>
        <taxon>Perciformes</taxon>
        <taxon>Notothenioidei</taxon>
        <taxon>Nototheniidae</taxon>
        <taxon>Dissostichus</taxon>
    </lineage>
</organism>
<dbReference type="EMBL" id="JAAKFY010000013">
    <property type="protein sequence ID" value="KAF3847561.1"/>
    <property type="molecule type" value="Genomic_DNA"/>
</dbReference>
<accession>A0A7J5YEZ5</accession>
<gene>
    <name evidence="9" type="ORF">F7725_020589</name>
</gene>
<dbReference type="PANTHER" id="PTHR12452">
    <property type="entry name" value="42-9-9 PROTEIN-RELATED"/>
    <property type="match status" value="1"/>
</dbReference>
<dbReference type="SUPFAM" id="SSF52833">
    <property type="entry name" value="Thioredoxin-like"/>
    <property type="match status" value="1"/>
</dbReference>
<comment type="subcellular location">
    <subcellularLocation>
        <location evidence="1">Cytoplasm</location>
    </subcellularLocation>
</comment>
<evidence type="ECO:0000313" key="9">
    <source>
        <dbReference type="EMBL" id="KAF3847561.1"/>
    </source>
</evidence>
<dbReference type="FunFam" id="3.40.30.10:FF:000124">
    <property type="entry name" value="Thioredoxin domain-containing 17"/>
    <property type="match status" value="1"/>
</dbReference>
<dbReference type="GO" id="GO:0005829">
    <property type="term" value="C:cytosol"/>
    <property type="evidence" value="ECO:0007669"/>
    <property type="project" value="TreeGrafter"/>
</dbReference>
<evidence type="ECO:0000256" key="1">
    <source>
        <dbReference type="ARBA" id="ARBA00004496"/>
    </source>
</evidence>
<evidence type="ECO:0000256" key="5">
    <source>
        <dbReference type="ARBA" id="ARBA00023157"/>
    </source>
</evidence>
<proteinExistence type="inferred from homology"/>
<dbReference type="CDD" id="cd02952">
    <property type="entry name" value="TRP14_like"/>
    <property type="match status" value="1"/>
</dbReference>
<dbReference type="InterPro" id="IPR045108">
    <property type="entry name" value="TXNDC17-like"/>
</dbReference>
<keyword evidence="5" id="KW-1015">Disulfide bond</keyword>
<evidence type="ECO:0000256" key="3">
    <source>
        <dbReference type="ARBA" id="ARBA00016949"/>
    </source>
</evidence>
<feature type="region of interest" description="Disordered" evidence="7">
    <location>
        <begin position="92"/>
        <end position="119"/>
    </location>
</feature>
<feature type="domain" description="Thioredoxin" evidence="8">
    <location>
        <begin position="187"/>
        <end position="300"/>
    </location>
</feature>
<keyword evidence="10" id="KW-1185">Reference proteome</keyword>
<evidence type="ECO:0000256" key="2">
    <source>
        <dbReference type="ARBA" id="ARBA00008987"/>
    </source>
</evidence>
<comment type="similarity">
    <text evidence="2">Belongs to the thioredoxin family.</text>
</comment>
<dbReference type="InterPro" id="IPR036249">
    <property type="entry name" value="Thioredoxin-like_sf"/>
</dbReference>
<evidence type="ECO:0000256" key="4">
    <source>
        <dbReference type="ARBA" id="ARBA00022490"/>
    </source>
</evidence>
<dbReference type="OrthoDB" id="78947at2759"/>
<dbReference type="GO" id="GO:0047134">
    <property type="term" value="F:protein-disulfide reductase [NAD(P)H] activity"/>
    <property type="evidence" value="ECO:0007669"/>
    <property type="project" value="InterPro"/>
</dbReference>
<keyword evidence="6" id="KW-0676">Redox-active center</keyword>
<comment type="caution">
    <text evidence="9">The sequence shown here is derived from an EMBL/GenBank/DDBJ whole genome shotgun (WGS) entry which is preliminary data.</text>
</comment>
<evidence type="ECO:0000256" key="6">
    <source>
        <dbReference type="ARBA" id="ARBA00023284"/>
    </source>
</evidence>
<dbReference type="InterPro" id="IPR010357">
    <property type="entry name" value="TXNDC17_dom"/>
</dbReference>
<evidence type="ECO:0000259" key="8">
    <source>
        <dbReference type="Pfam" id="PF06110"/>
    </source>
</evidence>
<sequence length="301" mass="33182">MPGGRVRGGRDPGHGALFLRELVHSELRGDCGLLETCFLFGITLRQKEDIKHKAAPFLQVGLDGGLSSLWARLSTPALSTSLLFRSCREHVSPPNGSLQELTDHNTEQQGNRGRGSAQLLSSEREVKLMELLVLSAVSRCSDSGSSLSITMGAGGHTWVARLLVLAGMASLNKSCVETMAHYEEVTVRGYDEFSQAISERKGKDIFAYFSGNKDAQGKSWCPDCVTAEPVVRGEMTHLPEGSVFIYCQVGERAYWKDLNNQFKKTLKLSGVPTLLRYGTPQKLVEDECFKSDLVRMMFTED</sequence>
<name>A0A7J5YEZ5_DISMA</name>
<dbReference type="Gene3D" id="3.40.30.10">
    <property type="entry name" value="Glutaredoxin"/>
    <property type="match status" value="1"/>
</dbReference>
<dbReference type="PANTHER" id="PTHR12452:SF0">
    <property type="entry name" value="THIOREDOXIN DOMAIN-CONTAINING PROTEIN 17"/>
    <property type="match status" value="1"/>
</dbReference>
<evidence type="ECO:0000256" key="7">
    <source>
        <dbReference type="SAM" id="MobiDB-lite"/>
    </source>
</evidence>
<dbReference type="Pfam" id="PF06110">
    <property type="entry name" value="TXD17-like_Trx"/>
    <property type="match status" value="1"/>
</dbReference>
<protein>
    <recommendedName>
        <fullName evidence="3">Thioredoxin domain-containing protein 17</fullName>
    </recommendedName>
</protein>
<dbReference type="AlphaFoldDB" id="A0A7J5YEZ5"/>
<evidence type="ECO:0000313" key="10">
    <source>
        <dbReference type="Proteomes" id="UP000518266"/>
    </source>
</evidence>
<dbReference type="Proteomes" id="UP000518266">
    <property type="component" value="Unassembled WGS sequence"/>
</dbReference>
<reference evidence="9 10" key="1">
    <citation type="submission" date="2020-03" db="EMBL/GenBank/DDBJ databases">
        <title>Dissostichus mawsoni Genome sequencing and assembly.</title>
        <authorList>
            <person name="Park H."/>
        </authorList>
    </citation>
    <scope>NUCLEOTIDE SEQUENCE [LARGE SCALE GENOMIC DNA]</scope>
    <source>
        <strain evidence="9">DM0001</strain>
        <tissue evidence="9">Muscle</tissue>
    </source>
</reference>
<keyword evidence="4" id="KW-0963">Cytoplasm</keyword>